<dbReference type="GO" id="GO:0042910">
    <property type="term" value="F:xenobiotic transmembrane transporter activity"/>
    <property type="evidence" value="ECO:0007669"/>
    <property type="project" value="InterPro"/>
</dbReference>
<proteinExistence type="inferred from homology"/>
<accession>A0A067BJ25</accession>
<evidence type="ECO:0000256" key="1">
    <source>
        <dbReference type="ARBA" id="ARBA00010199"/>
    </source>
</evidence>
<dbReference type="OMA" id="ENCKQRI"/>
<name>A0A067BJ25_SAPPC</name>
<evidence type="ECO:0000256" key="2">
    <source>
        <dbReference type="SAM" id="Phobius"/>
    </source>
</evidence>
<feature type="transmembrane region" description="Helical" evidence="2">
    <location>
        <begin position="27"/>
        <end position="47"/>
    </location>
</feature>
<dbReference type="EMBL" id="KK583437">
    <property type="protein sequence ID" value="KDO18429.1"/>
    <property type="molecule type" value="Genomic_DNA"/>
</dbReference>
<dbReference type="RefSeq" id="XP_012210859.1">
    <property type="nucleotide sequence ID" value="XM_012355469.1"/>
</dbReference>
<dbReference type="OrthoDB" id="2126698at2759"/>
<dbReference type="GeneID" id="24137843"/>
<protein>
    <recommendedName>
        <fullName evidence="5">Polysaccharide biosynthesis protein C-terminal domain-containing protein</fullName>
    </recommendedName>
</protein>
<gene>
    <name evidence="3" type="ORF">SPRG_16198</name>
</gene>
<sequence length="123" mass="13589">MAHSPHNVLPAFFINDPSSIAQTQRSLYFFVIFEVLDAMNCVAQGILRGMGRQAIGAYVNAMAYYVVGIPVAGVVGFYCELDVQGLWIGIAVGVFSAFCVYSWTLQHTNWRAMADKAVERMTD</sequence>
<dbReference type="STRING" id="695850.A0A067BJ25"/>
<feature type="transmembrane region" description="Helical" evidence="2">
    <location>
        <begin position="84"/>
        <end position="103"/>
    </location>
</feature>
<keyword evidence="2" id="KW-0472">Membrane</keyword>
<dbReference type="Proteomes" id="UP000030745">
    <property type="component" value="Unassembled WGS sequence"/>
</dbReference>
<dbReference type="KEGG" id="spar:SPRG_16198"/>
<dbReference type="GO" id="GO:0016020">
    <property type="term" value="C:membrane"/>
    <property type="evidence" value="ECO:0007669"/>
    <property type="project" value="InterPro"/>
</dbReference>
<keyword evidence="2" id="KW-1133">Transmembrane helix</keyword>
<reference evidence="3 4" key="1">
    <citation type="journal article" date="2013" name="PLoS Genet.">
        <title>Distinctive expansion of potential virulence genes in the genome of the oomycete fish pathogen Saprolegnia parasitica.</title>
        <authorList>
            <person name="Jiang R.H."/>
            <person name="de Bruijn I."/>
            <person name="Haas B.J."/>
            <person name="Belmonte R."/>
            <person name="Lobach L."/>
            <person name="Christie J."/>
            <person name="van den Ackerveken G."/>
            <person name="Bottin A."/>
            <person name="Bulone V."/>
            <person name="Diaz-Moreno S.M."/>
            <person name="Dumas B."/>
            <person name="Fan L."/>
            <person name="Gaulin E."/>
            <person name="Govers F."/>
            <person name="Grenville-Briggs L.J."/>
            <person name="Horner N.R."/>
            <person name="Levin J.Z."/>
            <person name="Mammella M."/>
            <person name="Meijer H.J."/>
            <person name="Morris P."/>
            <person name="Nusbaum C."/>
            <person name="Oome S."/>
            <person name="Phillips A.J."/>
            <person name="van Rooyen D."/>
            <person name="Rzeszutek E."/>
            <person name="Saraiva M."/>
            <person name="Secombes C.J."/>
            <person name="Seidl M.F."/>
            <person name="Snel B."/>
            <person name="Stassen J.H."/>
            <person name="Sykes S."/>
            <person name="Tripathy S."/>
            <person name="van den Berg H."/>
            <person name="Vega-Arreguin J.C."/>
            <person name="Wawra S."/>
            <person name="Young S.K."/>
            <person name="Zeng Q."/>
            <person name="Dieguez-Uribeondo J."/>
            <person name="Russ C."/>
            <person name="Tyler B.M."/>
            <person name="van West P."/>
        </authorList>
    </citation>
    <scope>NUCLEOTIDE SEQUENCE [LARGE SCALE GENOMIC DNA]</scope>
    <source>
        <strain evidence="3 4">CBS 223.65</strain>
    </source>
</reference>
<dbReference type="PANTHER" id="PTHR11206">
    <property type="entry name" value="MULTIDRUG RESISTANCE PROTEIN"/>
    <property type="match status" value="1"/>
</dbReference>
<dbReference type="AlphaFoldDB" id="A0A067BJ25"/>
<evidence type="ECO:0000313" key="3">
    <source>
        <dbReference type="EMBL" id="KDO18429.1"/>
    </source>
</evidence>
<evidence type="ECO:0008006" key="5">
    <source>
        <dbReference type="Google" id="ProtNLM"/>
    </source>
</evidence>
<feature type="transmembrane region" description="Helical" evidence="2">
    <location>
        <begin position="59"/>
        <end position="78"/>
    </location>
</feature>
<dbReference type="Pfam" id="PF01554">
    <property type="entry name" value="MatE"/>
    <property type="match status" value="1"/>
</dbReference>
<keyword evidence="2" id="KW-0812">Transmembrane</keyword>
<dbReference type="GO" id="GO:0015297">
    <property type="term" value="F:antiporter activity"/>
    <property type="evidence" value="ECO:0007669"/>
    <property type="project" value="InterPro"/>
</dbReference>
<dbReference type="VEuPathDB" id="FungiDB:SPRG_16198"/>
<keyword evidence="4" id="KW-1185">Reference proteome</keyword>
<evidence type="ECO:0000313" key="4">
    <source>
        <dbReference type="Proteomes" id="UP000030745"/>
    </source>
</evidence>
<comment type="similarity">
    <text evidence="1">Belongs to the multi antimicrobial extrusion (MATE) (TC 2.A.66.1) family.</text>
</comment>
<dbReference type="InterPro" id="IPR002528">
    <property type="entry name" value="MATE_fam"/>
</dbReference>
<organism evidence="3 4">
    <name type="scientific">Saprolegnia parasitica (strain CBS 223.65)</name>
    <dbReference type="NCBI Taxonomy" id="695850"/>
    <lineage>
        <taxon>Eukaryota</taxon>
        <taxon>Sar</taxon>
        <taxon>Stramenopiles</taxon>
        <taxon>Oomycota</taxon>
        <taxon>Saprolegniomycetes</taxon>
        <taxon>Saprolegniales</taxon>
        <taxon>Saprolegniaceae</taxon>
        <taxon>Saprolegnia</taxon>
    </lineage>
</organism>